<keyword evidence="3" id="KW-0808">Transferase</keyword>
<dbReference type="SFLD" id="SFLDS00019">
    <property type="entry name" value="Glutathione_Transferase_(cytos"/>
    <property type="match status" value="1"/>
</dbReference>
<evidence type="ECO:0000259" key="2">
    <source>
        <dbReference type="PROSITE" id="PS50405"/>
    </source>
</evidence>
<dbReference type="AlphaFoldDB" id="A0A250B6Z4"/>
<dbReference type="InterPro" id="IPR010987">
    <property type="entry name" value="Glutathione-S-Trfase_C-like"/>
</dbReference>
<dbReference type="PANTHER" id="PTHR44051">
    <property type="entry name" value="GLUTATHIONE S-TRANSFERASE-RELATED"/>
    <property type="match status" value="1"/>
</dbReference>
<dbReference type="InterPro" id="IPR040079">
    <property type="entry name" value="Glutathione_S-Trfase"/>
</dbReference>
<dbReference type="PROSITE" id="PS50404">
    <property type="entry name" value="GST_NTER"/>
    <property type="match status" value="1"/>
</dbReference>
<proteinExistence type="predicted"/>
<sequence>MKLFCTPGTCSLSPHIILREAGLDFTLENVDLAQKKTESGADYRTIAPKGQVPALLLDNGALLTEGVVIVQYLADQVPSRKLIPPAGSLSRYHAIEWLNFIATELHQQFAPLFSAATPAAYQTICRQKLAKQFHYLAAELKQQPFLLGNRFSVADAYLFTVLGWAKHVQLDLADYPPLAAYYQRIAARPAVDAALQAEGLL</sequence>
<dbReference type="KEGG" id="gqu:AWC35_23315"/>
<feature type="domain" description="GST C-terminal" evidence="2">
    <location>
        <begin position="87"/>
        <end position="201"/>
    </location>
</feature>
<accession>A0A250B6Z4</accession>
<organism evidence="3 4">
    <name type="scientific">Gibbsiella quercinecans</name>
    <dbReference type="NCBI Taxonomy" id="929813"/>
    <lineage>
        <taxon>Bacteria</taxon>
        <taxon>Pseudomonadati</taxon>
        <taxon>Pseudomonadota</taxon>
        <taxon>Gammaproteobacteria</taxon>
        <taxon>Enterobacterales</taxon>
        <taxon>Yersiniaceae</taxon>
        <taxon>Gibbsiella</taxon>
    </lineage>
</organism>
<dbReference type="NCBIfam" id="NF007831">
    <property type="entry name" value="PRK10542.1"/>
    <property type="match status" value="1"/>
</dbReference>
<evidence type="ECO:0000313" key="3">
    <source>
        <dbReference type="EMBL" id="ATA22028.1"/>
    </source>
</evidence>
<dbReference type="RefSeq" id="WP_095848616.1">
    <property type="nucleotide sequence ID" value="NZ_CP014136.1"/>
</dbReference>
<dbReference type="InterPro" id="IPR004046">
    <property type="entry name" value="GST_C"/>
</dbReference>
<protein>
    <submittedName>
        <fullName evidence="3">Glutathione S-transferase</fullName>
    </submittedName>
</protein>
<dbReference type="CDD" id="cd03188">
    <property type="entry name" value="GST_C_Beta"/>
    <property type="match status" value="1"/>
</dbReference>
<keyword evidence="4" id="KW-1185">Reference proteome</keyword>
<dbReference type="Gene3D" id="1.20.1050.10">
    <property type="match status" value="1"/>
</dbReference>
<reference evidence="3 4" key="1">
    <citation type="submission" date="2016-01" db="EMBL/GenBank/DDBJ databases">
        <authorList>
            <person name="Oliw E.H."/>
        </authorList>
    </citation>
    <scope>NUCLEOTIDE SEQUENCE [LARGE SCALE GENOMIC DNA]</scope>
    <source>
        <strain evidence="3 4">FRB97</strain>
    </source>
</reference>
<dbReference type="Pfam" id="PF00043">
    <property type="entry name" value="GST_C"/>
    <property type="match status" value="1"/>
</dbReference>
<dbReference type="Pfam" id="PF13409">
    <property type="entry name" value="GST_N_2"/>
    <property type="match status" value="1"/>
</dbReference>
<dbReference type="InterPro" id="IPR036249">
    <property type="entry name" value="Thioredoxin-like_sf"/>
</dbReference>
<gene>
    <name evidence="3" type="ORF">AWC35_23315</name>
</gene>
<dbReference type="SFLD" id="SFLDG00358">
    <property type="entry name" value="Main_(cytGST)"/>
    <property type="match status" value="1"/>
</dbReference>
<dbReference type="OrthoDB" id="8772754at2"/>
<dbReference type="InterPro" id="IPR036282">
    <property type="entry name" value="Glutathione-S-Trfase_C_sf"/>
</dbReference>
<evidence type="ECO:0000313" key="4">
    <source>
        <dbReference type="Proteomes" id="UP000217182"/>
    </source>
</evidence>
<dbReference type="InterPro" id="IPR004045">
    <property type="entry name" value="Glutathione_S-Trfase_N"/>
</dbReference>
<dbReference type="SFLD" id="SFLDG01150">
    <property type="entry name" value="Main.1:_Beta-like"/>
    <property type="match status" value="1"/>
</dbReference>
<dbReference type="SUPFAM" id="SSF52833">
    <property type="entry name" value="Thioredoxin-like"/>
    <property type="match status" value="1"/>
</dbReference>
<dbReference type="Proteomes" id="UP000217182">
    <property type="component" value="Chromosome"/>
</dbReference>
<dbReference type="PROSITE" id="PS50405">
    <property type="entry name" value="GST_CTER"/>
    <property type="match status" value="1"/>
</dbReference>
<feature type="domain" description="GST N-terminal" evidence="1">
    <location>
        <begin position="1"/>
        <end position="81"/>
    </location>
</feature>
<evidence type="ECO:0000259" key="1">
    <source>
        <dbReference type="PROSITE" id="PS50404"/>
    </source>
</evidence>
<dbReference type="SUPFAM" id="SSF47616">
    <property type="entry name" value="GST C-terminal domain-like"/>
    <property type="match status" value="1"/>
</dbReference>
<dbReference type="CDD" id="cd03057">
    <property type="entry name" value="GST_N_Beta"/>
    <property type="match status" value="1"/>
</dbReference>
<dbReference type="Gene3D" id="3.40.30.10">
    <property type="entry name" value="Glutaredoxin"/>
    <property type="match status" value="1"/>
</dbReference>
<dbReference type="PANTHER" id="PTHR44051:SF8">
    <property type="entry name" value="GLUTATHIONE S-TRANSFERASE GSTA"/>
    <property type="match status" value="1"/>
</dbReference>
<dbReference type="EMBL" id="CP014136">
    <property type="protein sequence ID" value="ATA22028.1"/>
    <property type="molecule type" value="Genomic_DNA"/>
</dbReference>
<dbReference type="GO" id="GO:0016740">
    <property type="term" value="F:transferase activity"/>
    <property type="evidence" value="ECO:0007669"/>
    <property type="project" value="UniProtKB-KW"/>
</dbReference>
<name>A0A250B6Z4_9GAMM</name>